<dbReference type="InterPro" id="IPR014757">
    <property type="entry name" value="Tscrpt_reg_IclR_C"/>
</dbReference>
<feature type="domain" description="IclR-ED" evidence="5">
    <location>
        <begin position="64"/>
        <end position="251"/>
    </location>
</feature>
<keyword evidence="1" id="KW-0805">Transcription regulation</keyword>
<evidence type="ECO:0000256" key="1">
    <source>
        <dbReference type="ARBA" id="ARBA00023015"/>
    </source>
</evidence>
<keyword evidence="3" id="KW-0804">Transcription</keyword>
<evidence type="ECO:0000259" key="4">
    <source>
        <dbReference type="PROSITE" id="PS51077"/>
    </source>
</evidence>
<dbReference type="PANTHER" id="PTHR30136">
    <property type="entry name" value="HELIX-TURN-HELIX TRANSCRIPTIONAL REGULATOR, ICLR FAMILY"/>
    <property type="match status" value="1"/>
</dbReference>
<feature type="domain" description="HTH iclR-type" evidence="4">
    <location>
        <begin position="1"/>
        <end position="63"/>
    </location>
</feature>
<dbReference type="PROSITE" id="PS51078">
    <property type="entry name" value="ICLR_ED"/>
    <property type="match status" value="1"/>
</dbReference>
<dbReference type="PANTHER" id="PTHR30136:SF19">
    <property type="entry name" value="DNA-BINDING TRANSCRIPTIONAL REPRESSOR YIAJ"/>
    <property type="match status" value="1"/>
</dbReference>
<reference evidence="6" key="1">
    <citation type="submission" date="2022-08" db="EMBL/GenBank/DDBJ databases">
        <title>Alicyclobacillus fastidiosus DSM 17978, complete genome.</title>
        <authorList>
            <person name="Wang Q."/>
            <person name="Cai R."/>
            <person name="Wang Z."/>
        </authorList>
    </citation>
    <scope>NUCLEOTIDE SEQUENCE</scope>
    <source>
        <strain evidence="6">DSM 17978</strain>
    </source>
</reference>
<evidence type="ECO:0000313" key="7">
    <source>
        <dbReference type="Proteomes" id="UP001164761"/>
    </source>
</evidence>
<dbReference type="InterPro" id="IPR050707">
    <property type="entry name" value="HTH_MetabolicPath_Reg"/>
</dbReference>
<dbReference type="InterPro" id="IPR036390">
    <property type="entry name" value="WH_DNA-bd_sf"/>
</dbReference>
<proteinExistence type="predicted"/>
<keyword evidence="2" id="KW-0238">DNA-binding</keyword>
<evidence type="ECO:0000256" key="3">
    <source>
        <dbReference type="ARBA" id="ARBA00023163"/>
    </source>
</evidence>
<dbReference type="InterPro" id="IPR036388">
    <property type="entry name" value="WH-like_DNA-bd_sf"/>
</dbReference>
<dbReference type="EMBL" id="CP104067">
    <property type="protein sequence ID" value="WAH44726.1"/>
    <property type="molecule type" value="Genomic_DNA"/>
</dbReference>
<dbReference type="PROSITE" id="PS51077">
    <property type="entry name" value="HTH_ICLR"/>
    <property type="match status" value="1"/>
</dbReference>
<evidence type="ECO:0000256" key="2">
    <source>
        <dbReference type="ARBA" id="ARBA00023125"/>
    </source>
</evidence>
<evidence type="ECO:0000313" key="6">
    <source>
        <dbReference type="EMBL" id="WAH44726.1"/>
    </source>
</evidence>
<organism evidence="6 7">
    <name type="scientific">Alicyclobacillus fastidiosus</name>
    <dbReference type="NCBI Taxonomy" id="392011"/>
    <lineage>
        <taxon>Bacteria</taxon>
        <taxon>Bacillati</taxon>
        <taxon>Bacillota</taxon>
        <taxon>Bacilli</taxon>
        <taxon>Bacillales</taxon>
        <taxon>Alicyclobacillaceae</taxon>
        <taxon>Alicyclobacillus</taxon>
    </lineage>
</organism>
<dbReference type="Pfam" id="PF09339">
    <property type="entry name" value="HTH_IclR"/>
    <property type="match status" value="1"/>
</dbReference>
<sequence length="255" mass="28712">MQSLERGLKLLELIAEQSGGCTAKWLSKVSNINLSTCYHLLNTLDVAGYVEKDKVTQNYFLTYKVAYLNNLVQSRRAIPQKITTLAGTLAQKSRETAYVSTWDRGEVVIRYIVESDRAVKVRSLYVGYWDHGFLRAMGKAILAHVSADELDEYRATHIPEQRTPNSKVNWGEIEEEMRITRGRGYSVDNQEYEIDVCGIAAPIFQFDGSVWGAISIAMPSSRFNDSDDTMIAYLKGEALAASLSLGYQLRSFKEV</sequence>
<dbReference type="Pfam" id="PF01614">
    <property type="entry name" value="IclR_C"/>
    <property type="match status" value="1"/>
</dbReference>
<keyword evidence="7" id="KW-1185">Reference proteome</keyword>
<dbReference type="InterPro" id="IPR029016">
    <property type="entry name" value="GAF-like_dom_sf"/>
</dbReference>
<dbReference type="InterPro" id="IPR005471">
    <property type="entry name" value="Tscrpt_reg_IclR_N"/>
</dbReference>
<dbReference type="SUPFAM" id="SSF46785">
    <property type="entry name" value="Winged helix' DNA-binding domain"/>
    <property type="match status" value="1"/>
</dbReference>
<name>A0ABY6ZRH4_9BACL</name>
<dbReference type="Proteomes" id="UP001164761">
    <property type="component" value="Chromosome"/>
</dbReference>
<accession>A0ABY6ZRH4</accession>
<evidence type="ECO:0000259" key="5">
    <source>
        <dbReference type="PROSITE" id="PS51078"/>
    </source>
</evidence>
<dbReference type="SUPFAM" id="SSF55781">
    <property type="entry name" value="GAF domain-like"/>
    <property type="match status" value="1"/>
</dbReference>
<gene>
    <name evidence="6" type="ORF">NZD89_24030</name>
</gene>
<protein>
    <submittedName>
        <fullName evidence="6">IclR family transcriptional regulator</fullName>
    </submittedName>
</protein>
<dbReference type="Gene3D" id="1.10.10.10">
    <property type="entry name" value="Winged helix-like DNA-binding domain superfamily/Winged helix DNA-binding domain"/>
    <property type="match status" value="1"/>
</dbReference>
<dbReference type="SMART" id="SM00346">
    <property type="entry name" value="HTH_ICLR"/>
    <property type="match status" value="1"/>
</dbReference>
<dbReference type="Gene3D" id="3.30.450.40">
    <property type="match status" value="1"/>
</dbReference>